<keyword evidence="2" id="KW-1185">Reference proteome</keyword>
<dbReference type="RefSeq" id="WP_145716003.1">
    <property type="nucleotide sequence ID" value="NZ_BAAAFY010000005.1"/>
</dbReference>
<comment type="caution">
    <text evidence="1">The sequence shown here is derived from an EMBL/GenBank/DDBJ whole genome shotgun (WGS) entry which is preliminary data.</text>
</comment>
<accession>A0A562SZ11</accession>
<reference evidence="1 2" key="1">
    <citation type="journal article" date="2013" name="Stand. Genomic Sci.">
        <title>Genomic Encyclopedia of Type Strains, Phase I: The one thousand microbial genomes (KMG-I) project.</title>
        <authorList>
            <person name="Kyrpides N.C."/>
            <person name="Woyke T."/>
            <person name="Eisen J.A."/>
            <person name="Garrity G."/>
            <person name="Lilburn T.G."/>
            <person name="Beck B.J."/>
            <person name="Whitman W.B."/>
            <person name="Hugenholtz P."/>
            <person name="Klenk H.P."/>
        </authorList>
    </citation>
    <scope>NUCLEOTIDE SEQUENCE [LARGE SCALE GENOMIC DNA]</scope>
    <source>
        <strain evidence="1 2">DSM 13484</strain>
    </source>
</reference>
<dbReference type="OrthoDB" id="1262402at2"/>
<dbReference type="AlphaFoldDB" id="A0A562SZ11"/>
<sequence>MITTFHEEDIVYQRLNTSALKTAITGIIKKGKRPLNSTKEDVVINTLPISALQLQEGIVNVNIYVPNLVITVGGVQDFTQPDSARLKELTTTAIDLLTDQWPESGDINYTVQQQTLFEDEESKSHYVNIRLQFYAINV</sequence>
<name>A0A562SZ11_CHIJA</name>
<dbReference type="Proteomes" id="UP000316778">
    <property type="component" value="Unassembled WGS sequence"/>
</dbReference>
<evidence type="ECO:0000313" key="1">
    <source>
        <dbReference type="EMBL" id="TWI86298.1"/>
    </source>
</evidence>
<gene>
    <name evidence="1" type="ORF">LX66_3552</name>
</gene>
<organism evidence="1 2">
    <name type="scientific">Chitinophaga japonensis</name>
    <name type="common">Flexibacter japonensis</name>
    <dbReference type="NCBI Taxonomy" id="104662"/>
    <lineage>
        <taxon>Bacteria</taxon>
        <taxon>Pseudomonadati</taxon>
        <taxon>Bacteroidota</taxon>
        <taxon>Chitinophagia</taxon>
        <taxon>Chitinophagales</taxon>
        <taxon>Chitinophagaceae</taxon>
        <taxon>Chitinophaga</taxon>
    </lineage>
</organism>
<evidence type="ECO:0000313" key="2">
    <source>
        <dbReference type="Proteomes" id="UP000316778"/>
    </source>
</evidence>
<proteinExistence type="predicted"/>
<dbReference type="EMBL" id="VLLG01000004">
    <property type="protein sequence ID" value="TWI86298.1"/>
    <property type="molecule type" value="Genomic_DNA"/>
</dbReference>
<protein>
    <submittedName>
        <fullName evidence="1">Uncharacterized protein</fullName>
    </submittedName>
</protein>